<protein>
    <recommendedName>
        <fullName evidence="3">alcohol dehydrogenase</fullName>
        <ecNumber evidence="3">1.1.1.1</ecNumber>
    </recommendedName>
</protein>
<evidence type="ECO:0000313" key="10">
    <source>
        <dbReference type="EMBL" id="CAG86616.2"/>
    </source>
</evidence>
<dbReference type="EMBL" id="CR382136">
    <property type="protein sequence ID" value="CAG86616.2"/>
    <property type="molecule type" value="Genomic_DNA"/>
</dbReference>
<evidence type="ECO:0000313" key="11">
    <source>
        <dbReference type="Proteomes" id="UP000000599"/>
    </source>
</evidence>
<dbReference type="KEGG" id="dha:DEHA2D00748g"/>
<keyword evidence="5 8" id="KW-0862">Zinc</keyword>
<dbReference type="OrthoDB" id="1879366at2759"/>
<dbReference type="InterPro" id="IPR002328">
    <property type="entry name" value="ADH_Zn_CS"/>
</dbReference>
<dbReference type="GeneID" id="2901522"/>
<evidence type="ECO:0000259" key="9">
    <source>
        <dbReference type="SMART" id="SM00829"/>
    </source>
</evidence>
<dbReference type="VEuPathDB" id="FungiDB:DEHA2D00748g"/>
<dbReference type="Proteomes" id="UP000000599">
    <property type="component" value="Chromosome D"/>
</dbReference>
<dbReference type="PANTHER" id="PTHR42940:SF3">
    <property type="entry name" value="ALCOHOL DEHYDROGENASE 1-RELATED"/>
    <property type="match status" value="1"/>
</dbReference>
<dbReference type="InterPro" id="IPR036291">
    <property type="entry name" value="NAD(P)-bd_dom_sf"/>
</dbReference>
<dbReference type="HOGENOM" id="CLU_026673_11_2_1"/>
<dbReference type="SUPFAM" id="SSF50129">
    <property type="entry name" value="GroES-like"/>
    <property type="match status" value="1"/>
</dbReference>
<evidence type="ECO:0000256" key="5">
    <source>
        <dbReference type="ARBA" id="ARBA00022833"/>
    </source>
</evidence>
<dbReference type="PROSITE" id="PS00059">
    <property type="entry name" value="ADH_ZINC"/>
    <property type="match status" value="1"/>
</dbReference>
<sequence length="351" mass="38820">MSTHKSMKIPETQVAFGFRRGEKNIVRYDKWPVTRPKDGEVLVEVKAAGLCQSDVHIVHGQPGYIPDELVMGHEIAGQIVEVGGQSVPDDYQVGERVAIAIASFCGICDNCRSGFDNNCLRSVEAYGLTLDGGFQQFLLIKNLRGLIPIPDQVTYEQAAIASDAVLTPFHAINKARQDLVPTAHVLVMGMGGLGLNALQILRNYGCTIVAVDIKPEAKKLAKEYGATEFFSDISESDYSRQSFDVCFDFCGFQETFDVCQEYVKARGRIDTVGLGRSKLFVRNFELARKEVKINFNFGGTSQEQVECMKWVAQGRIKPLSTAVPFNLLPDYLNKLAQGKVNGRVVFHPSKL</sequence>
<feature type="domain" description="Enoyl reductase (ER)" evidence="9">
    <location>
        <begin position="21"/>
        <end position="346"/>
    </location>
</feature>
<dbReference type="STRING" id="284592.Q6BTG8"/>
<dbReference type="CDD" id="cd08254">
    <property type="entry name" value="hydroxyacyl_CoA_DH"/>
    <property type="match status" value="1"/>
</dbReference>
<name>Q6BTG8_DEBHA</name>
<evidence type="ECO:0000256" key="4">
    <source>
        <dbReference type="ARBA" id="ARBA00022723"/>
    </source>
</evidence>
<keyword evidence="7" id="KW-0520">NAD</keyword>
<keyword evidence="4 8" id="KW-0479">Metal-binding</keyword>
<dbReference type="InterPro" id="IPR011032">
    <property type="entry name" value="GroES-like_sf"/>
</dbReference>
<dbReference type="EC" id="1.1.1.1" evidence="3"/>
<gene>
    <name evidence="10" type="ordered locus">DEHA2D00748g</name>
</gene>
<dbReference type="SUPFAM" id="SSF51735">
    <property type="entry name" value="NAD(P)-binding Rossmann-fold domains"/>
    <property type="match status" value="1"/>
</dbReference>
<proteinExistence type="inferred from homology"/>
<dbReference type="InParanoid" id="Q6BTG8"/>
<keyword evidence="6" id="KW-0560">Oxidoreductase</keyword>
<evidence type="ECO:0000256" key="3">
    <source>
        <dbReference type="ARBA" id="ARBA00013190"/>
    </source>
</evidence>
<dbReference type="RefSeq" id="XP_458501.2">
    <property type="nucleotide sequence ID" value="XM_458501.2"/>
</dbReference>
<dbReference type="GO" id="GO:0004022">
    <property type="term" value="F:alcohol dehydrogenase (NAD+) activity"/>
    <property type="evidence" value="ECO:0007669"/>
    <property type="project" value="UniProtKB-EC"/>
</dbReference>
<dbReference type="Gene3D" id="3.40.50.720">
    <property type="entry name" value="NAD(P)-binding Rossmann-like Domain"/>
    <property type="match status" value="1"/>
</dbReference>
<evidence type="ECO:0000256" key="1">
    <source>
        <dbReference type="ARBA" id="ARBA00001947"/>
    </source>
</evidence>
<dbReference type="AlphaFoldDB" id="Q6BTG8"/>
<dbReference type="GO" id="GO:0005737">
    <property type="term" value="C:cytoplasm"/>
    <property type="evidence" value="ECO:0007669"/>
    <property type="project" value="TreeGrafter"/>
</dbReference>
<evidence type="ECO:0000256" key="6">
    <source>
        <dbReference type="ARBA" id="ARBA00023002"/>
    </source>
</evidence>
<comment type="similarity">
    <text evidence="2 8">Belongs to the zinc-containing alcohol dehydrogenase family.</text>
</comment>
<evidence type="ECO:0000256" key="8">
    <source>
        <dbReference type="RuleBase" id="RU361277"/>
    </source>
</evidence>
<dbReference type="InterPro" id="IPR013154">
    <property type="entry name" value="ADH-like_N"/>
</dbReference>
<evidence type="ECO:0000256" key="7">
    <source>
        <dbReference type="ARBA" id="ARBA00023027"/>
    </source>
</evidence>
<dbReference type="Pfam" id="PF00107">
    <property type="entry name" value="ADH_zinc_N"/>
    <property type="match status" value="1"/>
</dbReference>
<comment type="cofactor">
    <cofactor evidence="1 8">
        <name>Zn(2+)</name>
        <dbReference type="ChEBI" id="CHEBI:29105"/>
    </cofactor>
</comment>
<dbReference type="GO" id="GO:0008270">
    <property type="term" value="F:zinc ion binding"/>
    <property type="evidence" value="ECO:0007669"/>
    <property type="project" value="InterPro"/>
</dbReference>
<dbReference type="InterPro" id="IPR020843">
    <property type="entry name" value="ER"/>
</dbReference>
<dbReference type="PANTHER" id="PTHR42940">
    <property type="entry name" value="ALCOHOL DEHYDROGENASE 1-RELATED"/>
    <property type="match status" value="1"/>
</dbReference>
<keyword evidence="11" id="KW-1185">Reference proteome</keyword>
<reference evidence="10 11" key="1">
    <citation type="journal article" date="2004" name="Nature">
        <title>Genome evolution in yeasts.</title>
        <authorList>
            <consortium name="Genolevures"/>
            <person name="Dujon B."/>
            <person name="Sherman D."/>
            <person name="Fischer G."/>
            <person name="Durrens P."/>
            <person name="Casaregola S."/>
            <person name="Lafontaine I."/>
            <person name="de Montigny J."/>
            <person name="Marck C."/>
            <person name="Neuveglise C."/>
            <person name="Talla E."/>
            <person name="Goffard N."/>
            <person name="Frangeul L."/>
            <person name="Aigle M."/>
            <person name="Anthouard V."/>
            <person name="Babour A."/>
            <person name="Barbe V."/>
            <person name="Barnay S."/>
            <person name="Blanchin S."/>
            <person name="Beckerich J.M."/>
            <person name="Beyne E."/>
            <person name="Bleykasten C."/>
            <person name="Boisrame A."/>
            <person name="Boyer J."/>
            <person name="Cattolico L."/>
            <person name="Confanioleri F."/>
            <person name="de Daruvar A."/>
            <person name="Despons L."/>
            <person name="Fabre E."/>
            <person name="Fairhead C."/>
            <person name="Ferry-Dumazet H."/>
            <person name="Groppi A."/>
            <person name="Hantraye F."/>
            <person name="Hennequin C."/>
            <person name="Jauniaux N."/>
            <person name="Joyet P."/>
            <person name="Kachouri R."/>
            <person name="Kerrest A."/>
            <person name="Koszul R."/>
            <person name="Lemaire M."/>
            <person name="Lesur I."/>
            <person name="Ma L."/>
            <person name="Muller H."/>
            <person name="Nicaud J.M."/>
            <person name="Nikolski M."/>
            <person name="Oztas S."/>
            <person name="Ozier-Kalogeropoulos O."/>
            <person name="Pellenz S."/>
            <person name="Potier S."/>
            <person name="Richard G.F."/>
            <person name="Straub M.L."/>
            <person name="Suleau A."/>
            <person name="Swennene D."/>
            <person name="Tekaia F."/>
            <person name="Wesolowski-Louvel M."/>
            <person name="Westhof E."/>
            <person name="Wirth B."/>
            <person name="Zeniou-Meyer M."/>
            <person name="Zivanovic I."/>
            <person name="Bolotin-Fukuhara M."/>
            <person name="Thierry A."/>
            <person name="Bouchier C."/>
            <person name="Caudron B."/>
            <person name="Scarpelli C."/>
            <person name="Gaillardin C."/>
            <person name="Weissenbach J."/>
            <person name="Wincker P."/>
            <person name="Souciet J.L."/>
        </authorList>
    </citation>
    <scope>NUCLEOTIDE SEQUENCE [LARGE SCALE GENOMIC DNA]</scope>
    <source>
        <strain evidence="11">ATCC 36239 / CBS 767 / BCRC 21394 / JCM 1990 / NBRC 0083 / IGC 2968</strain>
    </source>
</reference>
<dbReference type="OMA" id="VQVVGYH"/>
<dbReference type="SMART" id="SM00829">
    <property type="entry name" value="PKS_ER"/>
    <property type="match status" value="1"/>
</dbReference>
<dbReference type="Pfam" id="PF08240">
    <property type="entry name" value="ADH_N"/>
    <property type="match status" value="1"/>
</dbReference>
<dbReference type="eggNOG" id="KOG0022">
    <property type="taxonomic scope" value="Eukaryota"/>
</dbReference>
<dbReference type="InterPro" id="IPR013149">
    <property type="entry name" value="ADH-like_C"/>
</dbReference>
<evidence type="ECO:0000256" key="2">
    <source>
        <dbReference type="ARBA" id="ARBA00008072"/>
    </source>
</evidence>
<organism evidence="10 11">
    <name type="scientific">Debaryomyces hansenii (strain ATCC 36239 / CBS 767 / BCRC 21394 / JCM 1990 / NBRC 0083 / IGC 2968)</name>
    <name type="common">Yeast</name>
    <name type="synonym">Torulaspora hansenii</name>
    <dbReference type="NCBI Taxonomy" id="284592"/>
    <lineage>
        <taxon>Eukaryota</taxon>
        <taxon>Fungi</taxon>
        <taxon>Dikarya</taxon>
        <taxon>Ascomycota</taxon>
        <taxon>Saccharomycotina</taxon>
        <taxon>Pichiomycetes</taxon>
        <taxon>Debaryomycetaceae</taxon>
        <taxon>Debaryomyces</taxon>
    </lineage>
</organism>
<accession>Q6BTG8</accession>
<dbReference type="Gene3D" id="3.90.180.10">
    <property type="entry name" value="Medium-chain alcohol dehydrogenases, catalytic domain"/>
    <property type="match status" value="1"/>
</dbReference>